<protein>
    <submittedName>
        <fullName evidence="1">Uncharacterized protein</fullName>
    </submittedName>
</protein>
<accession>A0ABR3CMJ8</accession>
<dbReference type="GeneID" id="92007026"/>
<gene>
    <name evidence="1" type="ORF">SLS55_002941</name>
</gene>
<dbReference type="RefSeq" id="XP_066634540.1">
    <property type="nucleotide sequence ID" value="XM_066774421.1"/>
</dbReference>
<keyword evidence="2" id="KW-1185">Reference proteome</keyword>
<reference evidence="1 2" key="1">
    <citation type="submission" date="2024-02" db="EMBL/GenBank/DDBJ databases">
        <title>De novo assembly and annotation of 12 fungi associated with fruit tree decline syndrome in Ontario, Canada.</title>
        <authorList>
            <person name="Sulman M."/>
            <person name="Ellouze W."/>
            <person name="Ilyukhin E."/>
        </authorList>
    </citation>
    <scope>NUCLEOTIDE SEQUENCE [LARGE SCALE GENOMIC DNA]</scope>
    <source>
        <strain evidence="1 2">FDS-637</strain>
    </source>
</reference>
<name>A0ABR3CMJ8_9PEZI</name>
<organism evidence="1 2">
    <name type="scientific">Diplodia seriata</name>
    <dbReference type="NCBI Taxonomy" id="420778"/>
    <lineage>
        <taxon>Eukaryota</taxon>
        <taxon>Fungi</taxon>
        <taxon>Dikarya</taxon>
        <taxon>Ascomycota</taxon>
        <taxon>Pezizomycotina</taxon>
        <taxon>Dothideomycetes</taxon>
        <taxon>Dothideomycetes incertae sedis</taxon>
        <taxon>Botryosphaeriales</taxon>
        <taxon>Botryosphaeriaceae</taxon>
        <taxon>Diplodia</taxon>
    </lineage>
</organism>
<sequence length="86" mass="9215">MSFGVSVGDVVAVGDLCWKLYRNVVEVSGNAPAELRASEEEMGILNKIMELLPAGGSPPDSVVNQSEQETLNLAGQILSQTEKIRK</sequence>
<evidence type="ECO:0000313" key="2">
    <source>
        <dbReference type="Proteomes" id="UP001430584"/>
    </source>
</evidence>
<comment type="caution">
    <text evidence="1">The sequence shown here is derived from an EMBL/GenBank/DDBJ whole genome shotgun (WGS) entry which is preliminary data.</text>
</comment>
<dbReference type="EMBL" id="JAJVCZ030000003">
    <property type="protein sequence ID" value="KAL0261511.1"/>
    <property type="molecule type" value="Genomic_DNA"/>
</dbReference>
<proteinExistence type="predicted"/>
<dbReference type="Proteomes" id="UP001430584">
    <property type="component" value="Unassembled WGS sequence"/>
</dbReference>
<evidence type="ECO:0000313" key="1">
    <source>
        <dbReference type="EMBL" id="KAL0261511.1"/>
    </source>
</evidence>